<dbReference type="AlphaFoldDB" id="A0A0M0JE12"/>
<dbReference type="Pfam" id="PF12796">
    <property type="entry name" value="Ank_2"/>
    <property type="match status" value="2"/>
</dbReference>
<dbReference type="PANTHER" id="PTHR24161:SF85">
    <property type="entry name" value="PALMITOYLTRANSFERASE HIP14"/>
    <property type="match status" value="1"/>
</dbReference>
<evidence type="ECO:0000256" key="2">
    <source>
        <dbReference type="ARBA" id="ARBA00023043"/>
    </source>
</evidence>
<name>A0A0M0JE12_9EUKA</name>
<feature type="compositionally biased region" description="Low complexity" evidence="4">
    <location>
        <begin position="23"/>
        <end position="36"/>
    </location>
</feature>
<proteinExistence type="predicted"/>
<reference evidence="6" key="1">
    <citation type="journal article" date="2015" name="PLoS Genet.">
        <title>Genome Sequence and Transcriptome Analyses of Chrysochromulina tobin: Metabolic Tools for Enhanced Algal Fitness in the Prominent Order Prymnesiales (Haptophyceae).</title>
        <authorList>
            <person name="Hovde B.T."/>
            <person name="Deodato C.R."/>
            <person name="Hunsperger H.M."/>
            <person name="Ryken S.A."/>
            <person name="Yost W."/>
            <person name="Jha R.K."/>
            <person name="Patterson J."/>
            <person name="Monnat R.J. Jr."/>
            <person name="Barlow S.B."/>
            <person name="Starkenburg S.R."/>
            <person name="Cattolico R.A."/>
        </authorList>
    </citation>
    <scope>NUCLEOTIDE SEQUENCE</scope>
    <source>
        <strain evidence="6">CCMP291</strain>
    </source>
</reference>
<dbReference type="EMBL" id="JWZX01003092">
    <property type="protein sequence ID" value="KOO24443.1"/>
    <property type="molecule type" value="Genomic_DNA"/>
</dbReference>
<comment type="caution">
    <text evidence="5">The sequence shown here is derived from an EMBL/GenBank/DDBJ whole genome shotgun (WGS) entry which is preliminary data.</text>
</comment>
<protein>
    <submittedName>
        <fullName evidence="5">Ankyrin repeat protein</fullName>
    </submittedName>
</protein>
<evidence type="ECO:0000313" key="6">
    <source>
        <dbReference type="Proteomes" id="UP000037460"/>
    </source>
</evidence>
<feature type="compositionally biased region" description="Low complexity" evidence="4">
    <location>
        <begin position="197"/>
        <end position="206"/>
    </location>
</feature>
<dbReference type="OrthoDB" id="10258888at2759"/>
<feature type="region of interest" description="Disordered" evidence="4">
    <location>
        <begin position="158"/>
        <end position="207"/>
    </location>
</feature>
<dbReference type="Proteomes" id="UP000037460">
    <property type="component" value="Unassembled WGS sequence"/>
</dbReference>
<organism evidence="5 6">
    <name type="scientific">Chrysochromulina tobinii</name>
    <dbReference type="NCBI Taxonomy" id="1460289"/>
    <lineage>
        <taxon>Eukaryota</taxon>
        <taxon>Haptista</taxon>
        <taxon>Haptophyta</taxon>
        <taxon>Prymnesiophyceae</taxon>
        <taxon>Prymnesiales</taxon>
        <taxon>Chrysochromulinaceae</taxon>
        <taxon>Chrysochromulina</taxon>
    </lineage>
</organism>
<dbReference type="PROSITE" id="PS50297">
    <property type="entry name" value="ANK_REP_REGION"/>
    <property type="match status" value="3"/>
</dbReference>
<gene>
    <name evidence="5" type="ORF">Ctob_002016</name>
</gene>
<dbReference type="InterPro" id="IPR002110">
    <property type="entry name" value="Ankyrin_rpt"/>
</dbReference>
<dbReference type="PROSITE" id="PS50088">
    <property type="entry name" value="ANK_REPEAT"/>
    <property type="match status" value="3"/>
</dbReference>
<evidence type="ECO:0000256" key="1">
    <source>
        <dbReference type="ARBA" id="ARBA00022737"/>
    </source>
</evidence>
<dbReference type="PANTHER" id="PTHR24161">
    <property type="entry name" value="ANK_REP_REGION DOMAIN-CONTAINING PROTEIN-RELATED"/>
    <property type="match status" value="1"/>
</dbReference>
<feature type="repeat" description="ANK" evidence="3">
    <location>
        <begin position="333"/>
        <end position="365"/>
    </location>
</feature>
<dbReference type="SMART" id="SM00248">
    <property type="entry name" value="ANK"/>
    <property type="match status" value="6"/>
</dbReference>
<feature type="repeat" description="ANK" evidence="3">
    <location>
        <begin position="299"/>
        <end position="331"/>
    </location>
</feature>
<dbReference type="SUPFAM" id="SSF48403">
    <property type="entry name" value="Ankyrin repeat"/>
    <property type="match status" value="1"/>
</dbReference>
<evidence type="ECO:0000256" key="3">
    <source>
        <dbReference type="PROSITE-ProRule" id="PRU00023"/>
    </source>
</evidence>
<feature type="compositionally biased region" description="Basic and acidic residues" evidence="4">
    <location>
        <begin position="160"/>
        <end position="176"/>
    </location>
</feature>
<feature type="region of interest" description="Disordered" evidence="4">
    <location>
        <begin position="583"/>
        <end position="652"/>
    </location>
</feature>
<dbReference type="Gene3D" id="1.25.40.20">
    <property type="entry name" value="Ankyrin repeat-containing domain"/>
    <property type="match status" value="2"/>
</dbReference>
<keyword evidence="6" id="KW-1185">Reference proteome</keyword>
<feature type="region of interest" description="Disordered" evidence="4">
    <location>
        <begin position="1"/>
        <end position="50"/>
    </location>
</feature>
<keyword evidence="2 3" id="KW-0040">ANK repeat</keyword>
<keyword evidence="1" id="KW-0677">Repeat</keyword>
<dbReference type="Pfam" id="PF13637">
    <property type="entry name" value="Ank_4"/>
    <property type="match status" value="1"/>
</dbReference>
<dbReference type="InterPro" id="IPR036770">
    <property type="entry name" value="Ankyrin_rpt-contain_sf"/>
</dbReference>
<sequence length="652" mass="68548">MPSGPSTPRRSEEKKVATKKKSATSLASAFFGSSSAETEKKTSNPPTAKGQGVDLANFKVTGCVALDKNGQARAQLQLCSKSGLVSLTFEVAASAQGTSDATSKEMSGVTAAVVEVLLNELLKGKKGVPSNDKAAWHELCLSLGCPLLVPLYDSLAESGNEPKRRASKEAGESERKPRAKGLTSLPTKGSASVPAPASARGMGSARGARRSLTAVELAEAREAAAAAERERLERQAHYNDLSSDEKLMVQLETLAAEDKGFDAPLECGLTPLLVACRMHSVAGARFCLRHGADPNMAINGKSPLLLAAQDGATELLYVLIQAGADVSAATADEGIAPVHAAVEAGNVSCLEMLLDFGADADQRDHNGCTPCAYCAKAKTWTAEMADCLRVLLDAGATPDKSDREGFSPLLLAVQKNHHECVQLLLDAGADAELADPVSGATACLLAVQQNAIEMCMHLLGAGADPRESGLSMRFDGTRLVPTGARLVPADLARFEGFDHLAELLGAHVPRLSADEVRQLANEKQQRQADRREMFGAWQQTVASQKSDGMTTPKHEALLEQHREAAAEALAAAEARGEGGRFRAASPTSYFGGRPGLAARASPELPSPEFLRPPLPVSREPIGRGELPVQVPSLSLPKQLPPAKPRSQPLPAA</sequence>
<accession>A0A0M0JE12</accession>
<feature type="repeat" description="ANK" evidence="3">
    <location>
        <begin position="404"/>
        <end position="436"/>
    </location>
</feature>
<evidence type="ECO:0000313" key="5">
    <source>
        <dbReference type="EMBL" id="KOO24443.1"/>
    </source>
</evidence>
<evidence type="ECO:0000256" key="4">
    <source>
        <dbReference type="SAM" id="MobiDB-lite"/>
    </source>
</evidence>